<evidence type="ECO:0000313" key="2">
    <source>
        <dbReference type="Proteomes" id="UP000199021"/>
    </source>
</evidence>
<dbReference type="InterPro" id="IPR019861">
    <property type="entry name" value="PorP/SprF_Bacteroidetes"/>
</dbReference>
<dbReference type="AlphaFoldDB" id="A0A1H8YVX0"/>
<dbReference type="Proteomes" id="UP000199021">
    <property type="component" value="Unassembled WGS sequence"/>
</dbReference>
<dbReference type="InParanoid" id="A0A1H8YVX0"/>
<dbReference type="RefSeq" id="WP_090164797.1">
    <property type="nucleotide sequence ID" value="NZ_FOFB01000001.1"/>
</dbReference>
<organism evidence="1 2">
    <name type="scientific">Neolewinella agarilytica</name>
    <dbReference type="NCBI Taxonomy" id="478744"/>
    <lineage>
        <taxon>Bacteria</taxon>
        <taxon>Pseudomonadati</taxon>
        <taxon>Bacteroidota</taxon>
        <taxon>Saprospiria</taxon>
        <taxon>Saprospirales</taxon>
        <taxon>Lewinellaceae</taxon>
        <taxon>Neolewinella</taxon>
    </lineage>
</organism>
<dbReference type="EMBL" id="FOFB01000001">
    <property type="protein sequence ID" value="SEP56374.1"/>
    <property type="molecule type" value="Genomic_DNA"/>
</dbReference>
<gene>
    <name evidence="1" type="ORF">SAMN05444359_10142</name>
</gene>
<dbReference type="Pfam" id="PF11751">
    <property type="entry name" value="PorP_SprF"/>
    <property type="match status" value="1"/>
</dbReference>
<keyword evidence="2" id="KW-1185">Reference proteome</keyword>
<reference evidence="2" key="1">
    <citation type="submission" date="2016-10" db="EMBL/GenBank/DDBJ databases">
        <authorList>
            <person name="Varghese N."/>
            <person name="Submissions S."/>
        </authorList>
    </citation>
    <scope>NUCLEOTIDE SEQUENCE [LARGE SCALE GENOMIC DNA]</scope>
    <source>
        <strain evidence="2">DSM 24740</strain>
    </source>
</reference>
<name>A0A1H8YVX0_9BACT</name>
<sequence length="317" mass="34636">MNNTRLLCLGLLLALMGAGNLFGQQLSLFTQYREAATLINPAALESDFLTYGYNMSVGANYRRQWAGQENTPETQSIRFSYINPYQSGATITAGGYLLNDQTGPTGYTGFYGRIGTVLSPDPEQGGISVGLSAGYVGYRVRSSELILRDVGDPLGGVDQSQSHPDIGLGVYAYRLTGDHMFYGGVSIPQLLGFDLTFQNDAGDFEIQRLRHYYGMAGWYWFTGADSYLEVSTWVKYVDGAPFNADVNLRYQLPSAPYIGFGMSTAGNFHFEAGINVGQSYNADTNFRVGYGFDYSFQSFGPSVGGTHEIQLAVALSR</sequence>
<protein>
    <submittedName>
        <fullName evidence="1">Type IX secretion system membrane protein, PorP/SprF family</fullName>
    </submittedName>
</protein>
<dbReference type="NCBIfam" id="TIGR03519">
    <property type="entry name" value="T9SS_PorP_fam"/>
    <property type="match status" value="1"/>
</dbReference>
<dbReference type="OrthoDB" id="1114455at2"/>
<accession>A0A1H8YVX0</accession>
<evidence type="ECO:0000313" key="1">
    <source>
        <dbReference type="EMBL" id="SEP56374.1"/>
    </source>
</evidence>
<dbReference type="STRING" id="478744.SAMN05444359_10142"/>
<proteinExistence type="predicted"/>